<feature type="region of interest" description="Disordered" evidence="18">
    <location>
        <begin position="477"/>
        <end position="513"/>
    </location>
</feature>
<evidence type="ECO:0000256" key="4">
    <source>
        <dbReference type="ARBA" id="ARBA00023002"/>
    </source>
</evidence>
<gene>
    <name evidence="20" type="ORF">fugu_008748</name>
</gene>
<dbReference type="GO" id="GO:0005783">
    <property type="term" value="C:endoplasmic reticulum"/>
    <property type="evidence" value="ECO:0007669"/>
    <property type="project" value="TreeGrafter"/>
</dbReference>
<comment type="catalytic activity">
    <reaction evidence="11">
        <text>a 3beta-hydroxysteroid + NADP(+) = a 3-oxosteroid + NADPH + H(+)</text>
        <dbReference type="Rhea" id="RHEA:34787"/>
        <dbReference type="ChEBI" id="CHEBI:15378"/>
        <dbReference type="ChEBI" id="CHEBI:36836"/>
        <dbReference type="ChEBI" id="CHEBI:47788"/>
        <dbReference type="ChEBI" id="CHEBI:57783"/>
        <dbReference type="ChEBI" id="CHEBI:58349"/>
        <dbReference type="EC" id="1.1.1.270"/>
    </reaction>
</comment>
<dbReference type="GO" id="GO:0072659">
    <property type="term" value="P:protein localization to plasma membrane"/>
    <property type="evidence" value="ECO:0007669"/>
    <property type="project" value="TreeGrafter"/>
</dbReference>
<evidence type="ECO:0000256" key="11">
    <source>
        <dbReference type="ARBA" id="ARBA00052853"/>
    </source>
</evidence>
<evidence type="ECO:0000256" key="12">
    <source>
        <dbReference type="ARBA" id="ARBA00054702"/>
    </source>
</evidence>
<evidence type="ECO:0000256" key="3">
    <source>
        <dbReference type="ARBA" id="ARBA00022989"/>
    </source>
</evidence>
<evidence type="ECO:0000256" key="1">
    <source>
        <dbReference type="ARBA" id="ARBA00004141"/>
    </source>
</evidence>
<evidence type="ECO:0000256" key="14">
    <source>
        <dbReference type="ARBA" id="ARBA00075978"/>
    </source>
</evidence>
<organism evidence="20 21">
    <name type="scientific">Takifugu bimaculatus</name>
    <dbReference type="NCBI Taxonomy" id="433685"/>
    <lineage>
        <taxon>Eukaryota</taxon>
        <taxon>Metazoa</taxon>
        <taxon>Chordata</taxon>
        <taxon>Craniata</taxon>
        <taxon>Vertebrata</taxon>
        <taxon>Euteleostomi</taxon>
        <taxon>Actinopterygii</taxon>
        <taxon>Neopterygii</taxon>
        <taxon>Teleostei</taxon>
        <taxon>Neoteleostei</taxon>
        <taxon>Acanthomorphata</taxon>
        <taxon>Eupercaria</taxon>
        <taxon>Tetraodontiformes</taxon>
        <taxon>Tetradontoidea</taxon>
        <taxon>Tetraodontidae</taxon>
        <taxon>Takifugu</taxon>
    </lineage>
</organism>
<dbReference type="PANTHER" id="PTHR20661">
    <property type="entry name" value="PHOSPHATIDYLINOSITOL-GLYCAN BIOSYNTHESIS CLASS W PROTEIN"/>
    <property type="match status" value="1"/>
</dbReference>
<dbReference type="Pfam" id="PF00106">
    <property type="entry name" value="adh_short"/>
    <property type="match status" value="1"/>
</dbReference>
<dbReference type="GO" id="GO:0000253">
    <property type="term" value="F:3-beta-hydroxysteroid 3-dehydrogenase (NADP+) activity"/>
    <property type="evidence" value="ECO:0007669"/>
    <property type="project" value="UniProtKB-EC"/>
</dbReference>
<accession>A0A4Z2B115</accession>
<dbReference type="GO" id="GO:0016020">
    <property type="term" value="C:membrane"/>
    <property type="evidence" value="ECO:0007669"/>
    <property type="project" value="UniProtKB-SubCell"/>
</dbReference>
<evidence type="ECO:0000256" key="7">
    <source>
        <dbReference type="ARBA" id="ARBA00024072"/>
    </source>
</evidence>
<evidence type="ECO:0000256" key="13">
    <source>
        <dbReference type="ARBA" id="ARBA00069606"/>
    </source>
</evidence>
<feature type="transmembrane region" description="Helical" evidence="19">
    <location>
        <begin position="23"/>
        <end position="46"/>
    </location>
</feature>
<feature type="transmembrane region" description="Helical" evidence="19">
    <location>
        <begin position="58"/>
        <end position="76"/>
    </location>
</feature>
<evidence type="ECO:0000313" key="20">
    <source>
        <dbReference type="EMBL" id="TNM84570.1"/>
    </source>
</evidence>
<reference evidence="20 21" key="1">
    <citation type="submission" date="2019-04" db="EMBL/GenBank/DDBJ databases">
        <title>The sequence and de novo assembly of Takifugu bimaculatus genome using PacBio and Hi-C technologies.</title>
        <authorList>
            <person name="Xu P."/>
            <person name="Liu B."/>
            <person name="Zhou Z."/>
        </authorList>
    </citation>
    <scope>NUCLEOTIDE SEQUENCE [LARGE SCALE GENOMIC DNA]</scope>
    <source>
        <strain evidence="20">TB-2018</strain>
        <tissue evidence="20">Muscle</tissue>
    </source>
</reference>
<feature type="transmembrane region" description="Helical" evidence="19">
    <location>
        <begin position="82"/>
        <end position="101"/>
    </location>
</feature>
<keyword evidence="5 19" id="KW-0472">Membrane</keyword>
<evidence type="ECO:0000256" key="15">
    <source>
        <dbReference type="ARBA" id="ARBA00077379"/>
    </source>
</evidence>
<evidence type="ECO:0000256" key="8">
    <source>
        <dbReference type="ARBA" id="ARBA00037929"/>
    </source>
</evidence>
<dbReference type="Proteomes" id="UP000516260">
    <property type="component" value="Chromosome 9"/>
</dbReference>
<dbReference type="Gene3D" id="3.40.50.720">
    <property type="entry name" value="NAD(P)-binding Rossmann-like Domain"/>
    <property type="match status" value="1"/>
</dbReference>
<evidence type="ECO:0000256" key="19">
    <source>
        <dbReference type="SAM" id="Phobius"/>
    </source>
</evidence>
<keyword evidence="2 19" id="KW-0812">Transmembrane</keyword>
<comment type="function">
    <text evidence="12">Catalyzes the conversion of the 17-keto group of estrone, 4- and 5-androstenes and 5-alpha-androstanes into their 17-beta-hydroxyl metabolites and the conversion of the 3-keto group of 3-, 3,17- and 3,20- diketosteroids into their 3-hydroxyl metabolites. Exhibits reductive 3-beta-hydroxysteroid dehydrogenase activity toward 5-beta-androstanes, 5-beta-pregnanes, 4-pregnenes and bile acids. May also reduce endogenous and exogenous alpha-dicarbonyl compounds and xenobiotic alicyclic ketones.</text>
</comment>
<dbReference type="EMBL" id="SWLE01000022">
    <property type="protein sequence ID" value="TNM84570.1"/>
    <property type="molecule type" value="Genomic_DNA"/>
</dbReference>
<evidence type="ECO:0000256" key="6">
    <source>
        <dbReference type="ARBA" id="ARBA00023621"/>
    </source>
</evidence>
<dbReference type="InterPro" id="IPR036291">
    <property type="entry name" value="NAD(P)-bd_dom_sf"/>
</dbReference>
<dbReference type="CDD" id="cd05343">
    <property type="entry name" value="Mgc4172-like_SDR_c"/>
    <property type="match status" value="1"/>
</dbReference>
<feature type="transmembrane region" description="Helical" evidence="19">
    <location>
        <begin position="367"/>
        <end position="394"/>
    </location>
</feature>
<dbReference type="AlphaFoldDB" id="A0A4Z2B115"/>
<dbReference type="Pfam" id="PF06423">
    <property type="entry name" value="GWT1"/>
    <property type="match status" value="1"/>
</dbReference>
<evidence type="ECO:0000256" key="17">
    <source>
        <dbReference type="ARBA" id="ARBA00078574"/>
    </source>
</evidence>
<protein>
    <recommendedName>
        <fullName evidence="13">Dehydrogenase/reductase SDR family member 11</fullName>
        <ecNumber evidence="6">1.1.1.270</ecNumber>
        <ecNumber evidence="7">1.1.1.62</ecNumber>
    </recommendedName>
    <alternativeName>
        <fullName evidence="14">17-beta-hydroxysteroid dehydrogenase</fullName>
    </alternativeName>
    <alternativeName>
        <fullName evidence="15">3-beta-hydroxysteroid 3-dehydrogenase</fullName>
    </alternativeName>
    <alternativeName>
        <fullName evidence="17">Estradiol 17-beta-dehydrogenase</fullName>
    </alternativeName>
    <alternativeName>
        <fullName evidence="16">Short-chain dehydrogenase/reductase family 24C member 1</fullName>
    </alternativeName>
</protein>
<evidence type="ECO:0000256" key="2">
    <source>
        <dbReference type="ARBA" id="ARBA00022692"/>
    </source>
</evidence>
<dbReference type="EC" id="1.1.1.270" evidence="6"/>
<keyword evidence="3 19" id="KW-1133">Transmembrane helix</keyword>
<feature type="compositionally biased region" description="Basic and acidic residues" evidence="18">
    <location>
        <begin position="486"/>
        <end position="499"/>
    </location>
</feature>
<dbReference type="PRINTS" id="PR00080">
    <property type="entry name" value="SDRFAMILY"/>
</dbReference>
<evidence type="ECO:0000256" key="18">
    <source>
        <dbReference type="SAM" id="MobiDB-lite"/>
    </source>
</evidence>
<evidence type="ECO:0000256" key="9">
    <source>
        <dbReference type="ARBA" id="ARBA00048022"/>
    </source>
</evidence>
<comment type="catalytic activity">
    <reaction evidence="9">
        <text>17beta-estradiol + NAD(+) = estrone + NADH + H(+)</text>
        <dbReference type="Rhea" id="RHEA:24612"/>
        <dbReference type="ChEBI" id="CHEBI:15378"/>
        <dbReference type="ChEBI" id="CHEBI:16469"/>
        <dbReference type="ChEBI" id="CHEBI:17263"/>
        <dbReference type="ChEBI" id="CHEBI:57540"/>
        <dbReference type="ChEBI" id="CHEBI:57945"/>
        <dbReference type="EC" id="1.1.1.62"/>
    </reaction>
</comment>
<evidence type="ECO:0000256" key="10">
    <source>
        <dbReference type="ARBA" id="ARBA00048906"/>
    </source>
</evidence>
<dbReference type="InterPro" id="IPR002347">
    <property type="entry name" value="SDR_fam"/>
</dbReference>
<dbReference type="FunFam" id="3.40.50.720:FF:000047">
    <property type="entry name" value="NADP-dependent L-serine/L-allo-threonine dehydrogenase"/>
    <property type="match status" value="1"/>
</dbReference>
<feature type="transmembrane region" description="Helical" evidence="19">
    <location>
        <begin position="233"/>
        <end position="253"/>
    </location>
</feature>
<dbReference type="EC" id="1.1.1.62" evidence="7"/>
<dbReference type="GO" id="GO:0004303">
    <property type="term" value="F:estradiol 17-beta-dehydrogenase [NAD(P)+] activity"/>
    <property type="evidence" value="ECO:0007669"/>
    <property type="project" value="UniProtKB-EC"/>
</dbReference>
<dbReference type="GO" id="GO:0032216">
    <property type="term" value="F:glucosaminyl-phosphatidylinositol O-acyltransferase activity"/>
    <property type="evidence" value="ECO:0007669"/>
    <property type="project" value="TreeGrafter"/>
</dbReference>
<dbReference type="GO" id="GO:0006506">
    <property type="term" value="P:GPI anchor biosynthetic process"/>
    <property type="evidence" value="ECO:0007669"/>
    <property type="project" value="InterPro"/>
</dbReference>
<dbReference type="PRINTS" id="PR00081">
    <property type="entry name" value="GDHRDH"/>
</dbReference>
<keyword evidence="4" id="KW-0560">Oxidoreductase</keyword>
<feature type="transmembrane region" description="Helical" evidence="19">
    <location>
        <begin position="135"/>
        <end position="153"/>
    </location>
</feature>
<dbReference type="SUPFAM" id="SSF51735">
    <property type="entry name" value="NAD(P)-binding Rossmann-fold domains"/>
    <property type="match status" value="1"/>
</dbReference>
<evidence type="ECO:0000313" key="21">
    <source>
        <dbReference type="Proteomes" id="UP000516260"/>
    </source>
</evidence>
<proteinExistence type="predicted"/>
<feature type="transmembrane region" description="Helical" evidence="19">
    <location>
        <begin position="259"/>
        <end position="278"/>
    </location>
</feature>
<comment type="subcellular location">
    <subcellularLocation>
        <location evidence="1">Membrane</location>
        <topology evidence="1">Multi-pass membrane protein</topology>
    </subcellularLocation>
</comment>
<name>A0A4Z2B115_9TELE</name>
<feature type="transmembrane region" description="Helical" evidence="19">
    <location>
        <begin position="201"/>
        <end position="221"/>
    </location>
</feature>
<comment type="catalytic activity">
    <reaction evidence="10">
        <text>17beta-estradiol + NADP(+) = estrone + NADPH + H(+)</text>
        <dbReference type="Rhea" id="RHEA:24616"/>
        <dbReference type="ChEBI" id="CHEBI:15378"/>
        <dbReference type="ChEBI" id="CHEBI:16469"/>
        <dbReference type="ChEBI" id="CHEBI:17263"/>
        <dbReference type="ChEBI" id="CHEBI:57783"/>
        <dbReference type="ChEBI" id="CHEBI:58349"/>
        <dbReference type="EC" id="1.1.1.62"/>
    </reaction>
</comment>
<dbReference type="InterPro" id="IPR009447">
    <property type="entry name" value="PIGW/GWT1"/>
</dbReference>
<feature type="transmembrane region" description="Helical" evidence="19">
    <location>
        <begin position="333"/>
        <end position="355"/>
    </location>
</feature>
<dbReference type="PANTHER" id="PTHR20661:SF0">
    <property type="entry name" value="PHOSPHATIDYLINOSITOL-GLYCAN BIOSYNTHESIS CLASS W PROTEIN"/>
    <property type="match status" value="1"/>
</dbReference>
<keyword evidence="21" id="KW-1185">Reference proteome</keyword>
<evidence type="ECO:0000256" key="16">
    <source>
        <dbReference type="ARBA" id="ARBA00078009"/>
    </source>
</evidence>
<evidence type="ECO:0000256" key="5">
    <source>
        <dbReference type="ARBA" id="ARBA00023136"/>
    </source>
</evidence>
<sequence>MGSQWDLKEAFVSNLNGTTLQEVALGSLIGPLCYLLRGLILILYYRAKGTLVFPHPKISHLLLDFSVLTLPIVLASTVLSSVLLHVTVGLVAVSAGLCCYVNSSPCARRRPNALGAFLQSHVKFRQVPFVTLSRVFVNVITAISILAVDFPVFPRRYAKTETYGTGVMDFGVGAYVFVNALVCPEARRRDDPGSNLTKQLVSVWPLVALGILRLASIKMTGYPEHVTEYGLHWNFFFTLATVRVAASLVFAVFPAGWSWAFAVLISGSYQLALEYPGLKDFLFHSTDRQSSFIHANREGVFSVLGYVAIYMAGVQVGLFLMQPRSRVGQWLPVIVKLLLGSLVLYVALCLCQNLLEPVSRRLANLPFCIWAVAQSLLFISCLAVADGVLLFSAWTSDCGPLPSSWSLGASGKTCDEAEHCLVQAVNRNQLLFFLVANVLTGLTNSVVDTLSCSSGPWIRAQASHPLLSWKVLASAGCRSPPTEAETTERSPEPSGEKPNPRAASGEVRTGRRREMDRWKGRVALVTGASVGIGAAVARALVQQGMRVVGCARNVDKIEKLAAECQSAGYSGTLIPYKCDLSNEEEILSMFSAIKTMQQGVDVCINNAGLAHSEPLLSGKTEGWKNMIDVNVLALSICTREAYKSMKERNVDDGHIININSMGGHRMVPSADEHFYCATKYAVTALTEGIRQELREANTHIRATCISPGIVETEFAFRHHNSDPEKAAAVYESMKCLKAEDVASAVTFVLSAPPHVQIGDVQMRPVEQVS</sequence>
<feature type="transmembrane region" description="Helical" evidence="19">
    <location>
        <begin position="299"/>
        <end position="321"/>
    </location>
</feature>
<comment type="pathway">
    <text evidence="8">Steroid biosynthesis; estrogen biosynthesis.</text>
</comment>
<comment type="caution">
    <text evidence="20">The sequence shown here is derived from an EMBL/GenBank/DDBJ whole genome shotgun (WGS) entry which is preliminary data.</text>
</comment>